<keyword evidence="4" id="KW-1185">Reference proteome</keyword>
<evidence type="ECO:0000259" key="2">
    <source>
        <dbReference type="PROSITE" id="PS50048"/>
    </source>
</evidence>
<dbReference type="RefSeq" id="XP_049261887.1">
    <property type="nucleotide sequence ID" value="XM_049408806.1"/>
</dbReference>
<dbReference type="Proteomes" id="UP000694255">
    <property type="component" value="Unassembled WGS sequence"/>
</dbReference>
<feature type="domain" description="Zn(2)-C6 fungal-type" evidence="2">
    <location>
        <begin position="25"/>
        <end position="55"/>
    </location>
</feature>
<dbReference type="PANTHER" id="PTHR47657:SF7">
    <property type="entry name" value="STEROL REGULATORY ELEMENT-BINDING PROTEIN ECM22"/>
    <property type="match status" value="1"/>
</dbReference>
<dbReference type="SMART" id="SM00066">
    <property type="entry name" value="GAL4"/>
    <property type="match status" value="1"/>
</dbReference>
<evidence type="ECO:0000256" key="1">
    <source>
        <dbReference type="SAM" id="MobiDB-lite"/>
    </source>
</evidence>
<name>A0A8J5UWJ9_9ASCO</name>
<feature type="region of interest" description="Disordered" evidence="1">
    <location>
        <begin position="68"/>
        <end position="122"/>
    </location>
</feature>
<dbReference type="Pfam" id="PF00172">
    <property type="entry name" value="Zn_clus"/>
    <property type="match status" value="1"/>
</dbReference>
<sequence length="853" mass="98063">MVYPHPALPKPERKTRKTHKNSRDGCPNCKSKRIKCSEELPSCFNCIKKNYRCGYLDFPKEKLDAIRKKNAKKEQQSQQHNPPQSTSSSVNKEIRNPRKKSTDLSRPPPAPTTEEPPMQLVNDSYLSNGISSFLDNDQFYNGGNIKNKSPVLSDTPNNSEQLLSNYFRMPIPNEQPNESTPPNIFNNVPQDSFSYFNIPSDEQKPDLYSDSLKRIYHDYNIGFELPNGYSTESSADAMVINNEQTNGFNGFENNDTTAWNDLFLPSVNDMSFSSPSSVANGNPLPNAIPSSQTFRMLKFPTKLGAVISNKSYQKDKLSQERVKGMLIPMWTKQNVNGIWSSVFNKSIAFKVYFSFFMDCSLNVLLKVCNKSIHSGTNLTCFTFETLEQLTRKSYNYYGSLIKDLRESISSLDPEYSTMVSWYAGFSSHLHTHTTAESIALLYSGSSSLLNNAIAKCETIEEVPPTLLILTHVLKSDVAASMIPDYQFEVIKELYEDLNEFKTFINYNQGLTSENNGYILKAYIEVMSFLKTLIEEIYPKFVAINKSYKAKYNLEDKTNNLVFISPSMLFDLLVKWFNVIPSYACSIGERMTPLKKTFYLFYPAIGIALANVFPSLRCVALVDSFYMLYPHCDFNNKLYQFTIDEVSNPQQYQYLYNLSTKLIRIINFFTNRQQIINHYLQAHYDFGNCHLESVETNDDSSVHNIIRILPPKLDTKEIMLSNFGINTIINLNNYPMINAFFGDIQSEVKQVIEYENHAQKMRINQFRLKYKDLQSSSSDKPDSFIQNDNQLHDFDYTKGYFTFDYKIETAIQLYSLLQKKSWPQLTIESIHISLCNLELAMQEIQKSICNKRTK</sequence>
<protein>
    <recommendedName>
        <fullName evidence="2">Zn(2)-C6 fungal-type domain-containing protein</fullName>
    </recommendedName>
</protein>
<reference evidence="3 4" key="1">
    <citation type="journal article" date="2021" name="DNA Res.">
        <title>Genome analysis of Candida subhashii reveals its hybrid nature and dual mitochondrial genome conformations.</title>
        <authorList>
            <person name="Mixao V."/>
            <person name="Hegedusova E."/>
            <person name="Saus E."/>
            <person name="Pryszcz L.P."/>
            <person name="Cillingova A."/>
            <person name="Nosek J."/>
            <person name="Gabaldon T."/>
        </authorList>
    </citation>
    <scope>NUCLEOTIDE SEQUENCE [LARGE SCALE GENOMIC DNA]</scope>
    <source>
        <strain evidence="3 4">CBS 10753</strain>
    </source>
</reference>
<comment type="caution">
    <text evidence="3">The sequence shown here is derived from an EMBL/GenBank/DDBJ whole genome shotgun (WGS) entry which is preliminary data.</text>
</comment>
<feature type="region of interest" description="Disordered" evidence="1">
    <location>
        <begin position="1"/>
        <end position="27"/>
    </location>
</feature>
<dbReference type="PROSITE" id="PS50048">
    <property type="entry name" value="ZN2_CY6_FUNGAL_2"/>
    <property type="match status" value="1"/>
</dbReference>
<dbReference type="GO" id="GO:0000981">
    <property type="term" value="F:DNA-binding transcription factor activity, RNA polymerase II-specific"/>
    <property type="evidence" value="ECO:0007669"/>
    <property type="project" value="InterPro"/>
</dbReference>
<gene>
    <name evidence="3" type="ORF">J8A68_004807</name>
</gene>
<dbReference type="PROSITE" id="PS00463">
    <property type="entry name" value="ZN2_CY6_FUNGAL_1"/>
    <property type="match status" value="1"/>
</dbReference>
<dbReference type="InterPro" id="IPR052400">
    <property type="entry name" value="Zn2-C6_fungal_TF"/>
</dbReference>
<feature type="compositionally biased region" description="Basic and acidic residues" evidence="1">
    <location>
        <begin position="92"/>
        <end position="103"/>
    </location>
</feature>
<dbReference type="InterPro" id="IPR001138">
    <property type="entry name" value="Zn2Cys6_DnaBD"/>
</dbReference>
<dbReference type="OrthoDB" id="25921at2759"/>
<dbReference type="GeneID" id="73471607"/>
<proteinExistence type="predicted"/>
<dbReference type="CDD" id="cd00067">
    <property type="entry name" value="GAL4"/>
    <property type="match status" value="1"/>
</dbReference>
<accession>A0A8J5UWJ9</accession>
<evidence type="ECO:0000313" key="3">
    <source>
        <dbReference type="EMBL" id="KAG7661654.1"/>
    </source>
</evidence>
<evidence type="ECO:0000313" key="4">
    <source>
        <dbReference type="Proteomes" id="UP000694255"/>
    </source>
</evidence>
<feature type="compositionally biased region" description="Polar residues" evidence="1">
    <location>
        <begin position="76"/>
        <end position="91"/>
    </location>
</feature>
<dbReference type="EMBL" id="JAGSYN010000215">
    <property type="protein sequence ID" value="KAG7661654.1"/>
    <property type="molecule type" value="Genomic_DNA"/>
</dbReference>
<dbReference type="PANTHER" id="PTHR47657">
    <property type="entry name" value="STEROL REGULATORY ELEMENT-BINDING PROTEIN ECM22"/>
    <property type="match status" value="1"/>
</dbReference>
<dbReference type="AlphaFoldDB" id="A0A8J5UWJ9"/>
<dbReference type="GO" id="GO:0008270">
    <property type="term" value="F:zinc ion binding"/>
    <property type="evidence" value="ECO:0007669"/>
    <property type="project" value="InterPro"/>
</dbReference>
<organism evidence="3 4">
    <name type="scientific">[Candida] subhashii</name>
    <dbReference type="NCBI Taxonomy" id="561895"/>
    <lineage>
        <taxon>Eukaryota</taxon>
        <taxon>Fungi</taxon>
        <taxon>Dikarya</taxon>
        <taxon>Ascomycota</taxon>
        <taxon>Saccharomycotina</taxon>
        <taxon>Pichiomycetes</taxon>
        <taxon>Debaryomycetaceae</taxon>
        <taxon>Spathaspora</taxon>
    </lineage>
</organism>